<evidence type="ECO:0000313" key="4">
    <source>
        <dbReference type="EMBL" id="OGY46541.1"/>
    </source>
</evidence>
<dbReference type="STRING" id="1797535.A2744_03795"/>
<evidence type="ECO:0000259" key="3">
    <source>
        <dbReference type="Pfam" id="PF07705"/>
    </source>
</evidence>
<feature type="domain" description="CARDB" evidence="3">
    <location>
        <begin position="296"/>
        <end position="398"/>
    </location>
</feature>
<gene>
    <name evidence="4" type="ORF">A2744_03795</name>
</gene>
<feature type="signal peptide" evidence="2">
    <location>
        <begin position="1"/>
        <end position="25"/>
    </location>
</feature>
<name>A0A1G1Y2S0_9BACT</name>
<sequence>MRRTHLGIIVMTASLLLTVSMPASAGGGDITFTASELFLAEDIHFNVNVPATVAQFSYNTAGSNLRITSIGIEQSSGENFVSAVYLTDQADNVIASKAYGLDSTTYSFVGHDFGDSKISFDTTPYSSGELYLKIKAYGSSPITSRWRISKIEGVNVDTGDAINISNYDMLWGPQFTITSLPDLKADQINLSSDTYVAGVPVNIIGVVKNISSTAVGSRFDYQFLVNNTLVKSGDSVSLDSGSTANVVYNNWTPTSAGMYTIKFIVNPYSIVHESSETNNSVSKTITVTTASSSMTKPDLSPQDITISPNPPYSGGTNITFSSIVSNRGTATDEFYVQWYVDDVLKGNCQQPAVTANSSVSFGCSQFSWAATGGNHTIKIVVDSGNVVDESNENNNTKSASITVVGDQETERPNFTVTDMQLPATIDLSKSDLALVTAAIKNVGAPVAAYRVVSYINDVISSDFTYDQGLPLDERGVSYKENLLPQNFHNGQNVVKIQVFDPTGKEVSLDNNIATRTIVGVNGNGDNDYQTPSNQTTSLDESQLQTRIAKLNYQPSTSETQFVANEKQLVTKTDSTLANRLKGRILLQVQGNGEAWYVDPITAKKFYLKDGQSAYLALNAFGLGVANADLAKIPVGIEARFADVDTDNDGLPDKLEEGLGTDPNNPDTDGDSYLDGGEILSGHNPLGAGLISVDSGLVNQLRGKILLQVQSRGEAWYINPSDGKRYYLKNGEAAYQIMRFLSLGITNNDLRKIPVGSL</sequence>
<dbReference type="AlphaFoldDB" id="A0A1G1Y2S0"/>
<organism evidence="4 5">
    <name type="scientific">Candidatus Buchananbacteria bacterium RIFCSPHIGHO2_01_FULL_44_11</name>
    <dbReference type="NCBI Taxonomy" id="1797535"/>
    <lineage>
        <taxon>Bacteria</taxon>
        <taxon>Candidatus Buchananiibacteriota</taxon>
    </lineage>
</organism>
<comment type="caution">
    <text evidence="4">The sequence shown here is derived from an EMBL/GenBank/DDBJ whole genome shotgun (WGS) entry which is preliminary data.</text>
</comment>
<evidence type="ECO:0000256" key="2">
    <source>
        <dbReference type="SAM" id="SignalP"/>
    </source>
</evidence>
<proteinExistence type="predicted"/>
<dbReference type="Gene3D" id="2.60.40.10">
    <property type="entry name" value="Immunoglobulins"/>
    <property type="match status" value="2"/>
</dbReference>
<protein>
    <recommendedName>
        <fullName evidence="3">CARDB domain-containing protein</fullName>
    </recommendedName>
</protein>
<feature type="region of interest" description="Disordered" evidence="1">
    <location>
        <begin position="647"/>
        <end position="670"/>
    </location>
</feature>
<accession>A0A1G1Y2S0</accession>
<feature type="chain" id="PRO_5009581461" description="CARDB domain-containing protein" evidence="2">
    <location>
        <begin position="26"/>
        <end position="757"/>
    </location>
</feature>
<evidence type="ECO:0000313" key="5">
    <source>
        <dbReference type="Proteomes" id="UP000178240"/>
    </source>
</evidence>
<dbReference type="InterPro" id="IPR011635">
    <property type="entry name" value="CARDB"/>
</dbReference>
<feature type="domain" description="CARDB" evidence="3">
    <location>
        <begin position="181"/>
        <end position="282"/>
    </location>
</feature>
<keyword evidence="2" id="KW-0732">Signal</keyword>
<dbReference type="InterPro" id="IPR013783">
    <property type="entry name" value="Ig-like_fold"/>
</dbReference>
<evidence type="ECO:0000256" key="1">
    <source>
        <dbReference type="SAM" id="MobiDB-lite"/>
    </source>
</evidence>
<dbReference type="Proteomes" id="UP000178240">
    <property type="component" value="Unassembled WGS sequence"/>
</dbReference>
<dbReference type="EMBL" id="MHIE01000003">
    <property type="protein sequence ID" value="OGY46541.1"/>
    <property type="molecule type" value="Genomic_DNA"/>
</dbReference>
<reference evidence="4 5" key="1">
    <citation type="journal article" date="2016" name="Nat. Commun.">
        <title>Thousands of microbial genomes shed light on interconnected biogeochemical processes in an aquifer system.</title>
        <authorList>
            <person name="Anantharaman K."/>
            <person name="Brown C.T."/>
            <person name="Hug L.A."/>
            <person name="Sharon I."/>
            <person name="Castelle C.J."/>
            <person name="Probst A.J."/>
            <person name="Thomas B.C."/>
            <person name="Singh A."/>
            <person name="Wilkins M.J."/>
            <person name="Karaoz U."/>
            <person name="Brodie E.L."/>
            <person name="Williams K.H."/>
            <person name="Hubbard S.S."/>
            <person name="Banfield J.F."/>
        </authorList>
    </citation>
    <scope>NUCLEOTIDE SEQUENCE [LARGE SCALE GENOMIC DNA]</scope>
</reference>
<dbReference type="Pfam" id="PF07705">
    <property type="entry name" value="CARDB"/>
    <property type="match status" value="2"/>
</dbReference>